<dbReference type="EMBL" id="JAUJYO010000005">
    <property type="protein sequence ID" value="KAK1317922.1"/>
    <property type="molecule type" value="Genomic_DNA"/>
</dbReference>
<accession>A0AAV9EXJ8</accession>
<comment type="caution">
    <text evidence="1">The sequence shown here is derived from an EMBL/GenBank/DDBJ whole genome shotgun (WGS) entry which is preliminary data.</text>
</comment>
<name>A0AAV9EXJ8_ACOCL</name>
<reference evidence="1" key="2">
    <citation type="submission" date="2023-06" db="EMBL/GenBank/DDBJ databases">
        <authorList>
            <person name="Ma L."/>
            <person name="Liu K.-W."/>
            <person name="Li Z."/>
            <person name="Hsiao Y.-Y."/>
            <person name="Qi Y."/>
            <person name="Fu T."/>
            <person name="Tang G."/>
            <person name="Zhang D."/>
            <person name="Sun W.-H."/>
            <person name="Liu D.-K."/>
            <person name="Li Y."/>
            <person name="Chen G.-Z."/>
            <person name="Liu X.-D."/>
            <person name="Liao X.-Y."/>
            <person name="Jiang Y.-T."/>
            <person name="Yu X."/>
            <person name="Hao Y."/>
            <person name="Huang J."/>
            <person name="Zhao X.-W."/>
            <person name="Ke S."/>
            <person name="Chen Y.-Y."/>
            <person name="Wu W.-L."/>
            <person name="Hsu J.-L."/>
            <person name="Lin Y.-F."/>
            <person name="Huang M.-D."/>
            <person name="Li C.-Y."/>
            <person name="Huang L."/>
            <person name="Wang Z.-W."/>
            <person name="Zhao X."/>
            <person name="Zhong W.-Y."/>
            <person name="Peng D.-H."/>
            <person name="Ahmad S."/>
            <person name="Lan S."/>
            <person name="Zhang J.-S."/>
            <person name="Tsai W.-C."/>
            <person name="Van De Peer Y."/>
            <person name="Liu Z.-J."/>
        </authorList>
    </citation>
    <scope>NUCLEOTIDE SEQUENCE</scope>
    <source>
        <strain evidence="1">CP</strain>
        <tissue evidence="1">Leaves</tissue>
    </source>
</reference>
<protein>
    <submittedName>
        <fullName evidence="1">Uncharacterized protein</fullName>
    </submittedName>
</protein>
<sequence length="56" mass="5719">MATTGFAFATMRVDLTTMRVGHPSIALIRPSSAVRERVTANAPAMAKIGQGGSGAS</sequence>
<evidence type="ECO:0000313" key="2">
    <source>
        <dbReference type="Proteomes" id="UP001180020"/>
    </source>
</evidence>
<reference evidence="1" key="1">
    <citation type="journal article" date="2023" name="Nat. Commun.">
        <title>Diploid and tetraploid genomes of Acorus and the evolution of monocots.</title>
        <authorList>
            <person name="Ma L."/>
            <person name="Liu K.W."/>
            <person name="Li Z."/>
            <person name="Hsiao Y.Y."/>
            <person name="Qi Y."/>
            <person name="Fu T."/>
            <person name="Tang G.D."/>
            <person name="Zhang D."/>
            <person name="Sun W.H."/>
            <person name="Liu D.K."/>
            <person name="Li Y."/>
            <person name="Chen G.Z."/>
            <person name="Liu X.D."/>
            <person name="Liao X.Y."/>
            <person name="Jiang Y.T."/>
            <person name="Yu X."/>
            <person name="Hao Y."/>
            <person name="Huang J."/>
            <person name="Zhao X.W."/>
            <person name="Ke S."/>
            <person name="Chen Y.Y."/>
            <person name="Wu W.L."/>
            <person name="Hsu J.L."/>
            <person name="Lin Y.F."/>
            <person name="Huang M.D."/>
            <person name="Li C.Y."/>
            <person name="Huang L."/>
            <person name="Wang Z.W."/>
            <person name="Zhao X."/>
            <person name="Zhong W.Y."/>
            <person name="Peng D.H."/>
            <person name="Ahmad S."/>
            <person name="Lan S."/>
            <person name="Zhang J.S."/>
            <person name="Tsai W.C."/>
            <person name="Van de Peer Y."/>
            <person name="Liu Z.J."/>
        </authorList>
    </citation>
    <scope>NUCLEOTIDE SEQUENCE</scope>
    <source>
        <strain evidence="1">CP</strain>
    </source>
</reference>
<keyword evidence="2" id="KW-1185">Reference proteome</keyword>
<evidence type="ECO:0000313" key="1">
    <source>
        <dbReference type="EMBL" id="KAK1317922.1"/>
    </source>
</evidence>
<dbReference type="AlphaFoldDB" id="A0AAV9EXJ8"/>
<organism evidence="1 2">
    <name type="scientific">Acorus calamus</name>
    <name type="common">Sweet flag</name>
    <dbReference type="NCBI Taxonomy" id="4465"/>
    <lineage>
        <taxon>Eukaryota</taxon>
        <taxon>Viridiplantae</taxon>
        <taxon>Streptophyta</taxon>
        <taxon>Embryophyta</taxon>
        <taxon>Tracheophyta</taxon>
        <taxon>Spermatophyta</taxon>
        <taxon>Magnoliopsida</taxon>
        <taxon>Liliopsida</taxon>
        <taxon>Acoraceae</taxon>
        <taxon>Acorus</taxon>
    </lineage>
</organism>
<gene>
    <name evidence="1" type="ORF">QJS10_CPA05g01603</name>
</gene>
<dbReference type="Proteomes" id="UP001180020">
    <property type="component" value="Unassembled WGS sequence"/>
</dbReference>
<proteinExistence type="predicted"/>